<keyword evidence="7" id="KW-0805">Transcription regulation</keyword>
<dbReference type="SMART" id="SM00384">
    <property type="entry name" value="AT_hook"/>
    <property type="match status" value="2"/>
</dbReference>
<dbReference type="KEGG" id="obi:106875369"/>
<proteinExistence type="inferred from homology"/>
<evidence type="ECO:0000256" key="8">
    <source>
        <dbReference type="ARBA" id="ARBA00023125"/>
    </source>
</evidence>
<dbReference type="InterPro" id="IPR036236">
    <property type="entry name" value="Znf_C2H2_sf"/>
</dbReference>
<keyword evidence="4" id="KW-0677">Repeat</keyword>
<dbReference type="PROSITE" id="PS00028">
    <property type="entry name" value="ZINC_FINGER_C2H2_1"/>
    <property type="match status" value="9"/>
</dbReference>
<dbReference type="PROSITE" id="PS50157">
    <property type="entry name" value="ZINC_FINGER_C2H2_2"/>
    <property type="match status" value="8"/>
</dbReference>
<dbReference type="GO" id="GO:0005634">
    <property type="term" value="C:nucleus"/>
    <property type="evidence" value="ECO:0007669"/>
    <property type="project" value="UniProtKB-SubCell"/>
</dbReference>
<dbReference type="PANTHER" id="PTHR24379">
    <property type="entry name" value="KRAB AND ZINC FINGER DOMAIN-CONTAINING"/>
    <property type="match status" value="1"/>
</dbReference>
<sequence>MSEQENSTSKQHGIILKGHEIILDTCTAENCCNGKIHCPFCDINHFKPTKSHRVRDHLELLHLSYAVQAEDVTIVKCFWSCGQIAGHYHCPYCPSKLLKRYAFTLHLHSHMKKMGKDKSCISVPDPKYPNTIKGYGKEIHLCKNESCYKPADVKTTSEATTPADGEKASESSLDTSAVDVQRSGPHYHCPVCNVMRNRRSPLINHLWRCMEQPRTSKALTDNWRKATILLEKDFENVPHPRDVEGLKYHQSIVRTLNDLPMEKCYAPDCNCGHKYHCPLCTKEKFKPNFLQHLQYHYYAHWKRRIQYKEYSVLLCNGRCELEKGCNKIRYHFHCPICGSTRRRRKSFARHLKICPGPVCLKVLKQDESSVTAIENFSVIGESGQKLKEEKTNANVDLCPSFLVAENGNIGENEKTGEPPSEVTHEDKDVEEGEVLCEPKSLEDLQVYEHVIARLSNECVDALRDKGNVEEIFSDIALHTGAKLIWSAGELGSLLVRELVGNLKVLEMTKDLVLKAIIGDPNTEQVTPTKQYEEKNTQTDEDLYPKNCMDASMQVEVSLLSEQKIPSSLEMNPSNTFNGDKTPENICSNQSSKQLNKRALNNCDKDTKVTLKEYSSKRSKDNGEKHPESPAASLVASPSSPRKRGRPRKLNNCLNPSNIKVRKVDLTQVDLQSPGAKPIKRKRGRPRKEISNKVNASEEPVYEKDLDEAYDMTPDADSHLLNSKRYSTRGKKIDFSFLVGKPKKNELFKMNTENGLNDSSDEDSPSSETVGASCSVSGKPDEAMLIDDSSETNKLIKAEGNTSSSINDNSNKNNDDDDNGSTVQSDTVSQKNSKAASTSANPSKSKDSSKRPKSRVFKPLVMSDVAVLPTIRDLFSSKKRQRQRNRNELAAAGISGSGPSSSLSSSSSTSDVNSRYAGNTFNQTLKITESKQLSSHTYDLLCYLCGLPVNEFHIITEHLKQVHNIENPLRCDVCQRTFDRLFDLKSHLSRKHGPFPELAIVHCSVCGKSFQGTAKLNWHMSFMHKITKEPDPKKTSMKCNQCSFVAPNYSALINHKETHVDDSKLCNLCGKLFSKGNHLITHIQAVHTKEKAAQCTQCGKQFNHIRYLRTHMKRHEGIKKHECNLCGWRFFESNTLKDHLETHKDVSKRKYRFTCDYCGQKHISKANFNDHLNKHTGNKPHKCQLCGKGFAFRTMLMKHQIHIHTTEKPFKCACCDRAFKFKSKLIQHMVIHTGISKYVCQNCNKPFSCSATLKHHQPRCKGDKSWQLSRTVISDGMTLTVDGLHLEQQQVESGENIAIPVGDQNDIVIDMSNLSGIPEGNILQAAAQAAQLMEMPEVFMCSECNAVFSSLAHAESHVTTCRIDVATIDTPNIEIKVLDDQQNTSFVETAIAVDNSSTIAVDNSSTIAVDNSSTIAVDNSSTIAVDNSSTIAVDNSSTIAVDNSSTIAVDNSSN</sequence>
<feature type="region of interest" description="Disordered" evidence="12">
    <location>
        <begin position="750"/>
        <end position="781"/>
    </location>
</feature>
<dbReference type="SMART" id="SM00355">
    <property type="entry name" value="ZnF_C2H2"/>
    <property type="match status" value="16"/>
</dbReference>
<protein>
    <recommendedName>
        <fullName evidence="13">C2H2-type domain-containing protein</fullName>
    </recommendedName>
</protein>
<organism evidence="14">
    <name type="scientific">Octopus bimaculoides</name>
    <name type="common">California two-spotted octopus</name>
    <dbReference type="NCBI Taxonomy" id="37653"/>
    <lineage>
        <taxon>Eukaryota</taxon>
        <taxon>Metazoa</taxon>
        <taxon>Spiralia</taxon>
        <taxon>Lophotrochozoa</taxon>
        <taxon>Mollusca</taxon>
        <taxon>Cephalopoda</taxon>
        <taxon>Coleoidea</taxon>
        <taxon>Octopodiformes</taxon>
        <taxon>Octopoda</taxon>
        <taxon>Incirrata</taxon>
        <taxon>Octopodidae</taxon>
        <taxon>Octopus</taxon>
    </lineage>
</organism>
<feature type="domain" description="C2H2-type" evidence="13">
    <location>
        <begin position="1180"/>
        <end position="1208"/>
    </location>
</feature>
<keyword evidence="8" id="KW-0238">DNA-binding</keyword>
<feature type="compositionally biased region" description="Polar residues" evidence="12">
    <location>
        <begin position="821"/>
        <end position="840"/>
    </location>
</feature>
<dbReference type="FunFam" id="3.30.160.60:FF:001049">
    <property type="entry name" value="zinc finger protein 319"/>
    <property type="match status" value="1"/>
</dbReference>
<dbReference type="InterPro" id="IPR013087">
    <property type="entry name" value="Znf_C2H2_type"/>
</dbReference>
<feature type="domain" description="C2H2-type" evidence="13">
    <location>
        <begin position="1092"/>
        <end position="1119"/>
    </location>
</feature>
<evidence type="ECO:0000256" key="5">
    <source>
        <dbReference type="ARBA" id="ARBA00022771"/>
    </source>
</evidence>
<feature type="region of interest" description="Disordered" evidence="12">
    <location>
        <begin position="154"/>
        <end position="176"/>
    </location>
</feature>
<dbReference type="GO" id="GO:0008270">
    <property type="term" value="F:zinc ion binding"/>
    <property type="evidence" value="ECO:0007669"/>
    <property type="project" value="UniProtKB-KW"/>
</dbReference>
<reference evidence="14" key="1">
    <citation type="submission" date="2015-07" db="EMBL/GenBank/DDBJ databases">
        <title>MeaNS - Measles Nucleotide Surveillance Program.</title>
        <authorList>
            <person name="Tran T."/>
            <person name="Druce J."/>
        </authorList>
    </citation>
    <scope>NUCLEOTIDE SEQUENCE</scope>
    <source>
        <strain evidence="14">UCB-OBI-ISO-001</strain>
        <tissue evidence="14">Gonad</tissue>
    </source>
</reference>
<evidence type="ECO:0000256" key="3">
    <source>
        <dbReference type="ARBA" id="ARBA00022723"/>
    </source>
</evidence>
<dbReference type="GO" id="GO:0003677">
    <property type="term" value="F:DNA binding"/>
    <property type="evidence" value="ECO:0007669"/>
    <property type="project" value="UniProtKB-KW"/>
</dbReference>
<evidence type="ECO:0000313" key="14">
    <source>
        <dbReference type="EMBL" id="KOF79240.1"/>
    </source>
</evidence>
<feature type="region of interest" description="Disordered" evidence="12">
    <location>
        <begin position="798"/>
        <end position="855"/>
    </location>
</feature>
<evidence type="ECO:0000256" key="11">
    <source>
        <dbReference type="PROSITE-ProRule" id="PRU00042"/>
    </source>
</evidence>
<feature type="region of interest" description="Disordered" evidence="12">
    <location>
        <begin position="876"/>
        <end position="914"/>
    </location>
</feature>
<evidence type="ECO:0000256" key="2">
    <source>
        <dbReference type="ARBA" id="ARBA00006991"/>
    </source>
</evidence>
<feature type="compositionally biased region" description="Low complexity" evidence="12">
    <location>
        <begin position="628"/>
        <end position="639"/>
    </location>
</feature>
<evidence type="ECO:0000256" key="12">
    <source>
        <dbReference type="SAM" id="MobiDB-lite"/>
    </source>
</evidence>
<dbReference type="OMA" id="GHYHCPC"/>
<dbReference type="Pfam" id="PF00096">
    <property type="entry name" value="zf-C2H2"/>
    <property type="match status" value="1"/>
</dbReference>
<feature type="domain" description="C2H2-type" evidence="13">
    <location>
        <begin position="1000"/>
        <end position="1028"/>
    </location>
</feature>
<feature type="domain" description="C2H2-type" evidence="13">
    <location>
        <begin position="1120"/>
        <end position="1147"/>
    </location>
</feature>
<feature type="domain" description="C2H2-type" evidence="13">
    <location>
        <begin position="1152"/>
        <end position="1179"/>
    </location>
</feature>
<evidence type="ECO:0000256" key="1">
    <source>
        <dbReference type="ARBA" id="ARBA00004123"/>
    </source>
</evidence>
<comment type="similarity">
    <text evidence="2">Belongs to the krueppel C2H2-type zinc-finger protein family.</text>
</comment>
<comment type="subcellular location">
    <subcellularLocation>
        <location evidence="1">Nucleus</location>
    </subcellularLocation>
</comment>
<evidence type="ECO:0000256" key="9">
    <source>
        <dbReference type="ARBA" id="ARBA00023163"/>
    </source>
</evidence>
<accession>A0A0L8GRL2</accession>
<dbReference type="SUPFAM" id="SSF57667">
    <property type="entry name" value="beta-beta-alpha zinc fingers"/>
    <property type="match status" value="6"/>
</dbReference>
<dbReference type="SUPFAM" id="SSF69349">
    <property type="entry name" value="Phage fibre proteins"/>
    <property type="match status" value="1"/>
</dbReference>
<dbReference type="Gene3D" id="3.30.160.60">
    <property type="entry name" value="Classic Zinc Finger"/>
    <property type="match status" value="8"/>
</dbReference>
<feature type="compositionally biased region" description="Low complexity" evidence="12">
    <location>
        <begin position="892"/>
        <end position="913"/>
    </location>
</feature>
<feature type="compositionally biased region" description="Basic and acidic residues" evidence="12">
    <location>
        <begin position="602"/>
        <end position="627"/>
    </location>
</feature>
<name>A0A0L8GRL2_OCTBM</name>
<feature type="domain" description="C2H2-type" evidence="13">
    <location>
        <begin position="1209"/>
        <end position="1236"/>
    </location>
</feature>
<keyword evidence="3" id="KW-0479">Metal-binding</keyword>
<feature type="compositionally biased region" description="Basic and acidic residues" evidence="12">
    <location>
        <begin position="411"/>
        <end position="427"/>
    </location>
</feature>
<dbReference type="PANTHER" id="PTHR24379:SF121">
    <property type="entry name" value="C2H2-TYPE DOMAIN-CONTAINING PROTEIN"/>
    <property type="match status" value="1"/>
</dbReference>
<feature type="compositionally biased region" description="Polar residues" evidence="12">
    <location>
        <begin position="564"/>
        <end position="593"/>
    </location>
</feature>
<feature type="region of interest" description="Disordered" evidence="12">
    <location>
        <begin position="524"/>
        <end position="543"/>
    </location>
</feature>
<evidence type="ECO:0000256" key="6">
    <source>
        <dbReference type="ARBA" id="ARBA00022833"/>
    </source>
</evidence>
<keyword evidence="10" id="KW-0539">Nucleus</keyword>
<feature type="region of interest" description="Disordered" evidence="12">
    <location>
        <begin position="564"/>
        <end position="697"/>
    </location>
</feature>
<feature type="region of interest" description="Disordered" evidence="12">
    <location>
        <begin position="409"/>
        <end position="429"/>
    </location>
</feature>
<dbReference type="EMBL" id="KQ420820">
    <property type="protein sequence ID" value="KOF79240.1"/>
    <property type="molecule type" value="Genomic_DNA"/>
</dbReference>
<keyword evidence="9" id="KW-0804">Transcription</keyword>
<evidence type="ECO:0000256" key="7">
    <source>
        <dbReference type="ARBA" id="ARBA00023015"/>
    </source>
</evidence>
<dbReference type="OrthoDB" id="6159302at2759"/>
<evidence type="ECO:0000259" key="13">
    <source>
        <dbReference type="PROSITE" id="PS50157"/>
    </source>
</evidence>
<dbReference type="InterPro" id="IPR017956">
    <property type="entry name" value="AT_hook_DNA-bd_motif"/>
</dbReference>
<feature type="compositionally biased region" description="Low complexity" evidence="12">
    <location>
        <begin position="800"/>
        <end position="811"/>
    </location>
</feature>
<dbReference type="FunFam" id="3.30.160.60:FF:001156">
    <property type="entry name" value="Zinc finger protein 407"/>
    <property type="match status" value="1"/>
</dbReference>
<evidence type="ECO:0000256" key="4">
    <source>
        <dbReference type="ARBA" id="ARBA00022737"/>
    </source>
</evidence>
<gene>
    <name evidence="14" type="ORF">OCBIM_22029776mg</name>
</gene>
<feature type="domain" description="C2H2-type" evidence="13">
    <location>
        <begin position="1237"/>
        <end position="1264"/>
    </location>
</feature>
<evidence type="ECO:0000256" key="10">
    <source>
        <dbReference type="ARBA" id="ARBA00023242"/>
    </source>
</evidence>
<keyword evidence="5 11" id="KW-0863">Zinc-finger</keyword>
<keyword evidence="6" id="KW-0862">Zinc</keyword>
<feature type="domain" description="C2H2-type" evidence="13">
    <location>
        <begin position="1063"/>
        <end position="1091"/>
    </location>
</feature>